<dbReference type="GO" id="GO:0005549">
    <property type="term" value="F:odorant binding"/>
    <property type="evidence" value="ECO:0007669"/>
    <property type="project" value="InterPro"/>
</dbReference>
<dbReference type="Proteomes" id="UP001378592">
    <property type="component" value="Unassembled WGS sequence"/>
</dbReference>
<proteinExistence type="predicted"/>
<gene>
    <name evidence="2" type="ORF">R5R35_009007</name>
</gene>
<dbReference type="Gene3D" id="1.10.238.20">
    <property type="entry name" value="Pheromone/general odorant binding protein domain"/>
    <property type="match status" value="1"/>
</dbReference>
<evidence type="ECO:0000313" key="2">
    <source>
        <dbReference type="EMBL" id="KAK7862536.1"/>
    </source>
</evidence>
<name>A0AAN9VGC8_9ORTH</name>
<dbReference type="InterPro" id="IPR036728">
    <property type="entry name" value="PBP_GOBP_sf"/>
</dbReference>
<evidence type="ECO:0008006" key="4">
    <source>
        <dbReference type="Google" id="ProtNLM"/>
    </source>
</evidence>
<sequence length="171" mass="19088">MASCRYYTAAVLAAFVCFVTAFPSGGEESKFKCDDECQKDAQKLKDMATECEKKTNCSEEEYQKECSAEVPEKVQLFYACIAEKIGILDGNRMINMDVFVTAEQKLDESCEKAPASDDEDPLKSICDNKEAIKQDVRVCIEKGKKEQKEGDQGVAAIMAIRKCVCNYSVMH</sequence>
<dbReference type="SUPFAM" id="SSF47565">
    <property type="entry name" value="Insect pheromone/odorant-binding proteins"/>
    <property type="match status" value="1"/>
</dbReference>
<organism evidence="2 3">
    <name type="scientific">Gryllus longicercus</name>
    <dbReference type="NCBI Taxonomy" id="2509291"/>
    <lineage>
        <taxon>Eukaryota</taxon>
        <taxon>Metazoa</taxon>
        <taxon>Ecdysozoa</taxon>
        <taxon>Arthropoda</taxon>
        <taxon>Hexapoda</taxon>
        <taxon>Insecta</taxon>
        <taxon>Pterygota</taxon>
        <taxon>Neoptera</taxon>
        <taxon>Polyneoptera</taxon>
        <taxon>Orthoptera</taxon>
        <taxon>Ensifera</taxon>
        <taxon>Gryllidea</taxon>
        <taxon>Grylloidea</taxon>
        <taxon>Gryllidae</taxon>
        <taxon>Gryllinae</taxon>
        <taxon>Gryllus</taxon>
    </lineage>
</organism>
<evidence type="ECO:0000256" key="1">
    <source>
        <dbReference type="SAM" id="SignalP"/>
    </source>
</evidence>
<dbReference type="EMBL" id="JAZDUA010000272">
    <property type="protein sequence ID" value="KAK7862536.1"/>
    <property type="molecule type" value="Genomic_DNA"/>
</dbReference>
<keyword evidence="3" id="KW-1185">Reference proteome</keyword>
<keyword evidence="1" id="KW-0732">Signal</keyword>
<protein>
    <recommendedName>
        <fullName evidence="4">Odorant binding protein</fullName>
    </recommendedName>
</protein>
<feature type="signal peptide" evidence="1">
    <location>
        <begin position="1"/>
        <end position="21"/>
    </location>
</feature>
<evidence type="ECO:0000313" key="3">
    <source>
        <dbReference type="Proteomes" id="UP001378592"/>
    </source>
</evidence>
<accession>A0AAN9VGC8</accession>
<comment type="caution">
    <text evidence="2">The sequence shown here is derived from an EMBL/GenBank/DDBJ whole genome shotgun (WGS) entry which is preliminary data.</text>
</comment>
<feature type="chain" id="PRO_5042865447" description="Odorant binding protein" evidence="1">
    <location>
        <begin position="22"/>
        <end position="171"/>
    </location>
</feature>
<reference evidence="2 3" key="1">
    <citation type="submission" date="2024-03" db="EMBL/GenBank/DDBJ databases">
        <title>The genome assembly and annotation of the cricket Gryllus longicercus Weissman &amp; Gray.</title>
        <authorList>
            <person name="Szrajer S."/>
            <person name="Gray D."/>
            <person name="Ylla G."/>
        </authorList>
    </citation>
    <scope>NUCLEOTIDE SEQUENCE [LARGE SCALE GENOMIC DNA]</scope>
    <source>
        <strain evidence="2">DAG 2021-001</strain>
        <tissue evidence="2">Whole body minus gut</tissue>
    </source>
</reference>
<dbReference type="AlphaFoldDB" id="A0AAN9VGC8"/>